<dbReference type="Pfam" id="PF14559">
    <property type="entry name" value="TPR_19"/>
    <property type="match status" value="1"/>
</dbReference>
<comment type="caution">
    <text evidence="3">The sequence shown here is derived from an EMBL/GenBank/DDBJ whole genome shotgun (WGS) entry which is preliminary data.</text>
</comment>
<dbReference type="Proteomes" id="UP000179352">
    <property type="component" value="Unassembled WGS sequence"/>
</dbReference>
<feature type="transmembrane region" description="Helical" evidence="2">
    <location>
        <begin position="156"/>
        <end position="181"/>
    </location>
</feature>
<feature type="transmembrane region" description="Helical" evidence="2">
    <location>
        <begin position="33"/>
        <end position="54"/>
    </location>
</feature>
<feature type="transmembrane region" description="Helical" evidence="2">
    <location>
        <begin position="6"/>
        <end position="24"/>
    </location>
</feature>
<keyword evidence="2" id="KW-1133">Transmembrane helix</keyword>
<accession>A0A1F6WWU0</accession>
<dbReference type="STRING" id="1801770.A3A01_00330"/>
<organism evidence="3 4">
    <name type="scientific">Candidatus Nomurabacteria bacterium RIFCSPLOWO2_01_FULL_39_17</name>
    <dbReference type="NCBI Taxonomy" id="1801770"/>
    <lineage>
        <taxon>Bacteria</taxon>
        <taxon>Candidatus Nomuraibacteriota</taxon>
    </lineage>
</organism>
<feature type="transmembrane region" description="Helical" evidence="2">
    <location>
        <begin position="314"/>
        <end position="338"/>
    </location>
</feature>
<evidence type="ECO:0000313" key="4">
    <source>
        <dbReference type="Proteomes" id="UP000179352"/>
    </source>
</evidence>
<dbReference type="EMBL" id="MFUU01000003">
    <property type="protein sequence ID" value="OGI86367.1"/>
    <property type="molecule type" value="Genomic_DNA"/>
</dbReference>
<keyword evidence="2" id="KW-0812">Transmembrane</keyword>
<dbReference type="InterPro" id="IPR019734">
    <property type="entry name" value="TPR_rpt"/>
</dbReference>
<dbReference type="PROSITE" id="PS50005">
    <property type="entry name" value="TPR"/>
    <property type="match status" value="2"/>
</dbReference>
<name>A0A1F6WWU0_9BACT</name>
<protein>
    <submittedName>
        <fullName evidence="3">Uncharacterized protein</fullName>
    </submittedName>
</protein>
<reference evidence="3 4" key="1">
    <citation type="journal article" date="2016" name="Nat. Commun.">
        <title>Thousands of microbial genomes shed light on interconnected biogeochemical processes in an aquifer system.</title>
        <authorList>
            <person name="Anantharaman K."/>
            <person name="Brown C.T."/>
            <person name="Hug L.A."/>
            <person name="Sharon I."/>
            <person name="Castelle C.J."/>
            <person name="Probst A.J."/>
            <person name="Thomas B.C."/>
            <person name="Singh A."/>
            <person name="Wilkins M.J."/>
            <person name="Karaoz U."/>
            <person name="Brodie E.L."/>
            <person name="Williams K.H."/>
            <person name="Hubbard S.S."/>
            <person name="Banfield J.F."/>
        </authorList>
    </citation>
    <scope>NUCLEOTIDE SEQUENCE [LARGE SCALE GENOMIC DNA]</scope>
</reference>
<dbReference type="InterPro" id="IPR011990">
    <property type="entry name" value="TPR-like_helical_dom_sf"/>
</dbReference>
<dbReference type="SMART" id="SM00028">
    <property type="entry name" value="TPR"/>
    <property type="match status" value="3"/>
</dbReference>
<proteinExistence type="predicted"/>
<keyword evidence="2" id="KW-0472">Membrane</keyword>
<feature type="transmembrane region" description="Helical" evidence="2">
    <location>
        <begin position="258"/>
        <end position="283"/>
    </location>
</feature>
<sequence>MFDIGSFWSVFAFFILMLASSMLIKNGKKVETVLFGLIASSALVLVFQALHLFFPEVLSLGVLGAKTDNILGSWNAFGIFTGFFCIISLFIMEFFSISKLKKLILGILMLLSVFLLAAINSPLAWALLGGFSLIIFIYKVSLSFHENKESGVNIKFPIISFIFILIPLLFFMSGQLIGGYIPNRLALSNIEVSPSFTATVSVAKTALVKNPILGIGPNRFGDIWSMYKPIGINNTPFWDTRFDFGSGLLPTLVSTTGALGILSLLIFLFIYLFTGATSLFSVFKNSGDKTIPMFFLMSLYLLVAAFFYPTGMVLFSLAFACIGIFVSLFSSGIPGGEITITFSSNPKKSFFSLLLLIFVMVISFVAGFKYVERLASVSFFSQALNAETIDIAESSIGKANLLYQNDLYLRSYSQVYLLKLNSLISKDSALTDEEKASLQRNLDQALGGANSAVSFNKENYQNFTMSGSIFNLLAALGVEGSYDKAIEAYKQASLLNPLNPGIQLALSRTAFTNNKIEEAKDYANAALSLKADYIDAFIVLSQIAKSEGNNSSALSYAEKALALAPTNKDLIQYVNSLKGISSSNTNANTSASGN</sequence>
<feature type="repeat" description="TPR" evidence="1">
    <location>
        <begin position="534"/>
        <end position="567"/>
    </location>
</feature>
<dbReference type="Pfam" id="PF13181">
    <property type="entry name" value="TPR_8"/>
    <property type="match status" value="1"/>
</dbReference>
<gene>
    <name evidence="3" type="ORF">A3A01_00330</name>
</gene>
<evidence type="ECO:0000256" key="1">
    <source>
        <dbReference type="PROSITE-ProRule" id="PRU00339"/>
    </source>
</evidence>
<feature type="transmembrane region" description="Helical" evidence="2">
    <location>
        <begin position="74"/>
        <end position="91"/>
    </location>
</feature>
<feature type="repeat" description="TPR" evidence="1">
    <location>
        <begin position="466"/>
        <end position="499"/>
    </location>
</feature>
<feature type="transmembrane region" description="Helical" evidence="2">
    <location>
        <begin position="290"/>
        <end position="308"/>
    </location>
</feature>
<dbReference type="Gene3D" id="1.25.40.10">
    <property type="entry name" value="Tetratricopeptide repeat domain"/>
    <property type="match status" value="1"/>
</dbReference>
<dbReference type="SUPFAM" id="SSF48452">
    <property type="entry name" value="TPR-like"/>
    <property type="match status" value="1"/>
</dbReference>
<feature type="transmembrane region" description="Helical" evidence="2">
    <location>
        <begin position="350"/>
        <end position="371"/>
    </location>
</feature>
<keyword evidence="1" id="KW-0802">TPR repeat</keyword>
<feature type="transmembrane region" description="Helical" evidence="2">
    <location>
        <begin position="125"/>
        <end position="144"/>
    </location>
</feature>
<evidence type="ECO:0000313" key="3">
    <source>
        <dbReference type="EMBL" id="OGI86367.1"/>
    </source>
</evidence>
<evidence type="ECO:0000256" key="2">
    <source>
        <dbReference type="SAM" id="Phobius"/>
    </source>
</evidence>
<dbReference type="AlphaFoldDB" id="A0A1F6WWU0"/>